<dbReference type="Pfam" id="PF21788">
    <property type="entry name" value="TNP-like_GBD"/>
    <property type="match status" value="1"/>
</dbReference>
<gene>
    <name evidence="9" type="ORF">HPB52_004645</name>
</gene>
<keyword evidence="10" id="KW-1185">Reference proteome</keyword>
<feature type="region of interest" description="Disordered" evidence="7">
    <location>
        <begin position="85"/>
        <end position="137"/>
    </location>
</feature>
<dbReference type="InterPro" id="IPR048366">
    <property type="entry name" value="TNP-like_GBD"/>
</dbReference>
<evidence type="ECO:0000313" key="9">
    <source>
        <dbReference type="EMBL" id="KAH7975725.1"/>
    </source>
</evidence>
<evidence type="ECO:0000256" key="4">
    <source>
        <dbReference type="ARBA" id="ARBA00023125"/>
    </source>
</evidence>
<evidence type="ECO:0000256" key="3">
    <source>
        <dbReference type="ARBA" id="ARBA00022833"/>
    </source>
</evidence>
<dbReference type="EMBL" id="JABSTV010001246">
    <property type="protein sequence ID" value="KAH7975725.1"/>
    <property type="molecule type" value="Genomic_DNA"/>
</dbReference>
<keyword evidence="6" id="KW-0175">Coiled coil</keyword>
<reference evidence="9" key="1">
    <citation type="journal article" date="2020" name="Cell">
        <title>Large-Scale Comparative Analyses of Tick Genomes Elucidate Their Genetic Diversity and Vector Capacities.</title>
        <authorList>
            <consortium name="Tick Genome and Microbiome Consortium (TIGMIC)"/>
            <person name="Jia N."/>
            <person name="Wang J."/>
            <person name="Shi W."/>
            <person name="Du L."/>
            <person name="Sun Y."/>
            <person name="Zhan W."/>
            <person name="Jiang J.F."/>
            <person name="Wang Q."/>
            <person name="Zhang B."/>
            <person name="Ji P."/>
            <person name="Bell-Sakyi L."/>
            <person name="Cui X.M."/>
            <person name="Yuan T.T."/>
            <person name="Jiang B.G."/>
            <person name="Yang W.F."/>
            <person name="Lam T.T."/>
            <person name="Chang Q.C."/>
            <person name="Ding S.J."/>
            <person name="Wang X.J."/>
            <person name="Zhu J.G."/>
            <person name="Ruan X.D."/>
            <person name="Zhao L."/>
            <person name="Wei J.T."/>
            <person name="Ye R.Z."/>
            <person name="Que T.C."/>
            <person name="Du C.H."/>
            <person name="Zhou Y.H."/>
            <person name="Cheng J.X."/>
            <person name="Dai P.F."/>
            <person name="Guo W.B."/>
            <person name="Han X.H."/>
            <person name="Huang E.J."/>
            <person name="Li L.F."/>
            <person name="Wei W."/>
            <person name="Gao Y.C."/>
            <person name="Liu J.Z."/>
            <person name="Shao H.Z."/>
            <person name="Wang X."/>
            <person name="Wang C.C."/>
            <person name="Yang T.C."/>
            <person name="Huo Q.B."/>
            <person name="Li W."/>
            <person name="Chen H.Y."/>
            <person name="Chen S.E."/>
            <person name="Zhou L.G."/>
            <person name="Ni X.B."/>
            <person name="Tian J.H."/>
            <person name="Sheng Y."/>
            <person name="Liu T."/>
            <person name="Pan Y.S."/>
            <person name="Xia L.Y."/>
            <person name="Li J."/>
            <person name="Zhao F."/>
            <person name="Cao W.C."/>
        </authorList>
    </citation>
    <scope>NUCLEOTIDE SEQUENCE</scope>
    <source>
        <strain evidence="9">Rsan-2018</strain>
    </source>
</reference>
<dbReference type="AlphaFoldDB" id="A0A9D4QC72"/>
<dbReference type="SMART" id="SM00692">
    <property type="entry name" value="DM3"/>
    <property type="match status" value="1"/>
</dbReference>
<evidence type="ECO:0000256" key="6">
    <source>
        <dbReference type="SAM" id="Coils"/>
    </source>
</evidence>
<dbReference type="InterPro" id="IPR038441">
    <property type="entry name" value="THAP_Znf_sf"/>
</dbReference>
<evidence type="ECO:0000256" key="5">
    <source>
        <dbReference type="PROSITE-ProRule" id="PRU00309"/>
    </source>
</evidence>
<comment type="caution">
    <text evidence="9">The sequence shown here is derived from an EMBL/GenBank/DDBJ whole genome shotgun (WGS) entry which is preliminary data.</text>
</comment>
<dbReference type="Pfam" id="PF05485">
    <property type="entry name" value="THAP"/>
    <property type="match status" value="1"/>
</dbReference>
<dbReference type="Proteomes" id="UP000821837">
    <property type="component" value="Chromosome 10"/>
</dbReference>
<dbReference type="VEuPathDB" id="VectorBase:RSAN_042107"/>
<reference evidence="9" key="2">
    <citation type="submission" date="2021-09" db="EMBL/GenBank/DDBJ databases">
        <authorList>
            <person name="Jia N."/>
            <person name="Wang J."/>
            <person name="Shi W."/>
            <person name="Du L."/>
            <person name="Sun Y."/>
            <person name="Zhan W."/>
            <person name="Jiang J."/>
            <person name="Wang Q."/>
            <person name="Zhang B."/>
            <person name="Ji P."/>
            <person name="Sakyi L.B."/>
            <person name="Cui X."/>
            <person name="Yuan T."/>
            <person name="Jiang B."/>
            <person name="Yang W."/>
            <person name="Lam T.T.-Y."/>
            <person name="Chang Q."/>
            <person name="Ding S."/>
            <person name="Wang X."/>
            <person name="Zhu J."/>
            <person name="Ruan X."/>
            <person name="Zhao L."/>
            <person name="Wei J."/>
            <person name="Que T."/>
            <person name="Du C."/>
            <person name="Cheng J."/>
            <person name="Dai P."/>
            <person name="Han X."/>
            <person name="Huang E."/>
            <person name="Gao Y."/>
            <person name="Liu J."/>
            <person name="Shao H."/>
            <person name="Ye R."/>
            <person name="Li L."/>
            <person name="Wei W."/>
            <person name="Wang X."/>
            <person name="Wang C."/>
            <person name="Huo Q."/>
            <person name="Li W."/>
            <person name="Guo W."/>
            <person name="Chen H."/>
            <person name="Chen S."/>
            <person name="Zhou L."/>
            <person name="Zhou L."/>
            <person name="Ni X."/>
            <person name="Tian J."/>
            <person name="Zhou Y."/>
            <person name="Sheng Y."/>
            <person name="Liu T."/>
            <person name="Pan Y."/>
            <person name="Xia L."/>
            <person name="Li J."/>
            <person name="Zhao F."/>
            <person name="Cao W."/>
        </authorList>
    </citation>
    <scope>NUCLEOTIDE SEQUENCE</scope>
    <source>
        <strain evidence="9">Rsan-2018</strain>
        <tissue evidence="9">Larvae</tissue>
    </source>
</reference>
<keyword evidence="1" id="KW-0479">Metal-binding</keyword>
<dbReference type="GO" id="GO:0003677">
    <property type="term" value="F:DNA binding"/>
    <property type="evidence" value="ECO:0007669"/>
    <property type="project" value="UniProtKB-UniRule"/>
</dbReference>
<dbReference type="PROSITE" id="PS50950">
    <property type="entry name" value="ZF_THAP"/>
    <property type="match status" value="1"/>
</dbReference>
<name>A0A9D4QC72_RHISA</name>
<feature type="compositionally biased region" description="Basic and acidic residues" evidence="7">
    <location>
        <begin position="93"/>
        <end position="103"/>
    </location>
</feature>
<dbReference type="Gene3D" id="6.20.210.20">
    <property type="entry name" value="THAP domain"/>
    <property type="match status" value="1"/>
</dbReference>
<accession>A0A9D4QC72</accession>
<dbReference type="InterPro" id="IPR048365">
    <property type="entry name" value="TNP-like_RNaseH_N"/>
</dbReference>
<feature type="coiled-coil region" evidence="6">
    <location>
        <begin position="196"/>
        <end position="237"/>
    </location>
</feature>
<dbReference type="VEuPathDB" id="VectorBase:RSAN_028764"/>
<keyword evidence="3" id="KW-0862">Zinc</keyword>
<dbReference type="SMART" id="SM00980">
    <property type="entry name" value="THAP"/>
    <property type="match status" value="1"/>
</dbReference>
<feature type="domain" description="THAP-type" evidence="8">
    <location>
        <begin position="1"/>
        <end position="82"/>
    </location>
</feature>
<evidence type="ECO:0000256" key="1">
    <source>
        <dbReference type="ARBA" id="ARBA00022723"/>
    </source>
</evidence>
<dbReference type="GO" id="GO:0008270">
    <property type="term" value="F:zinc ion binding"/>
    <property type="evidence" value="ECO:0007669"/>
    <property type="project" value="UniProtKB-KW"/>
</dbReference>
<dbReference type="SUPFAM" id="SSF57716">
    <property type="entry name" value="Glucocorticoid receptor-like (DNA-binding domain)"/>
    <property type="match status" value="1"/>
</dbReference>
<dbReference type="PANTHER" id="PTHR48257">
    <property type="match status" value="1"/>
</dbReference>
<evidence type="ECO:0000259" key="8">
    <source>
        <dbReference type="PROSITE" id="PS50950"/>
    </source>
</evidence>
<evidence type="ECO:0000256" key="2">
    <source>
        <dbReference type="ARBA" id="ARBA00022771"/>
    </source>
</evidence>
<dbReference type="PANTHER" id="PTHR48257:SF1">
    <property type="match status" value="1"/>
</dbReference>
<dbReference type="InterPro" id="IPR006612">
    <property type="entry name" value="THAP_Znf"/>
</dbReference>
<protein>
    <recommendedName>
        <fullName evidence="8">THAP-type domain-containing protein</fullName>
    </recommendedName>
</protein>
<organism evidence="9 10">
    <name type="scientific">Rhipicephalus sanguineus</name>
    <name type="common">Brown dog tick</name>
    <name type="synonym">Ixodes sanguineus</name>
    <dbReference type="NCBI Taxonomy" id="34632"/>
    <lineage>
        <taxon>Eukaryota</taxon>
        <taxon>Metazoa</taxon>
        <taxon>Ecdysozoa</taxon>
        <taxon>Arthropoda</taxon>
        <taxon>Chelicerata</taxon>
        <taxon>Arachnida</taxon>
        <taxon>Acari</taxon>
        <taxon>Parasitiformes</taxon>
        <taxon>Ixodida</taxon>
        <taxon>Ixodoidea</taxon>
        <taxon>Ixodidae</taxon>
        <taxon>Rhipicephalinae</taxon>
        <taxon>Rhipicephalus</taxon>
        <taxon>Rhipicephalus</taxon>
    </lineage>
</organism>
<proteinExistence type="predicted"/>
<keyword evidence="4 5" id="KW-0238">DNA-binding</keyword>
<dbReference type="Pfam" id="PF21787">
    <property type="entry name" value="TNP-like_RNaseH_N"/>
    <property type="match status" value="1"/>
</dbReference>
<evidence type="ECO:0000313" key="10">
    <source>
        <dbReference type="Proteomes" id="UP000821837"/>
    </source>
</evidence>
<keyword evidence="2 5" id="KW-0863">Zinc-finger</keyword>
<evidence type="ECO:0000256" key="7">
    <source>
        <dbReference type="SAM" id="MobiDB-lite"/>
    </source>
</evidence>
<sequence>MAYCCVPHCRSDGKQRIPGVSFHEIPAEETARQQWIKAIRRDDWVPNTTSNYSRVCSKHFRETDFAEGKRRRLKKGVIPTVFPDYPSYLRPQPLKERTTESIQKRSASQCEDNENVPKRKRNRHREDTHGEASTSNGIDFELQTSKCMNDTSLDGQQQTMHSETILDEATPCAHETVTDQATQVDVGLSSLLAVERAKWKRKERDLKNQVERFRQTADQYNEELKKLKDDCHFADLEYICEQAKEKDLPAVFLLNQITNFRRKKPTWTEDVVRHCVILRHLSTKAYEHARKERLLKLPCRNTLQNYIGSSSGETGVNDLIQGRLKAELDKLEAPQSKMCTLIVDEMRIKPKLQYNKQQDCFVGHVDMGVANEPESEAVFANSLLCFVINGLSTSYRIPVSYFFTKGLNGSQLSKLIRYVMEKVEEAGFRIVRPVTDNHKVNVSAMKDPCGGFLTYRIQHPCDADRLLFLSFDYCHVLKNVRSQFLARDLGNGGEVSAIFLKKLYEMQKEWLVKPVRCLSRKHVYPNNIEKMNVQKAVEVLSPDVTSALEFLKEQAGHSCHPIFAAGGPTIVFMKNIYRWFILHDTSNKLQHVHQRFPDVRHYDDPDDQRLEWLEITFPEYMENLKKQATHARGFLTTETYEALLLTTYSTVACIRYLLRTENFLFVLTRKFSSDPIESLFGTLRRSLGCNDQLDARSAVSGLQKLLKTGIAAASENSNVLRSEEAGQNNGVVVARQQQTPTISAKLPEEAVHVLERLKRTNVPARLPTLQLSAVVYVGGYIARVVMEHMDCEDCCAVTTKALSNEPLQQFVRHQDRGGLLYPSDKLLYVLETLRQFVETALQKEPRLQKPLKTLLEAAVPAVSNSALLKCTTSDSQHHNDLAVLVCTRFIRPLLVNYASTTTDKNDVYKTFFQKPLSRKYVKL</sequence>